<keyword evidence="3" id="KW-1185">Reference proteome</keyword>
<dbReference type="Proteomes" id="UP000037460">
    <property type="component" value="Unassembled WGS sequence"/>
</dbReference>
<dbReference type="EMBL" id="JWZX01002883">
    <property type="protein sequence ID" value="KOO26188.1"/>
    <property type="molecule type" value="Genomic_DNA"/>
</dbReference>
<evidence type="ECO:0000313" key="3">
    <source>
        <dbReference type="Proteomes" id="UP000037460"/>
    </source>
</evidence>
<dbReference type="AlphaFoldDB" id="A0A0M0JIX5"/>
<organism evidence="2 3">
    <name type="scientific">Chrysochromulina tobinii</name>
    <dbReference type="NCBI Taxonomy" id="1460289"/>
    <lineage>
        <taxon>Eukaryota</taxon>
        <taxon>Haptista</taxon>
        <taxon>Haptophyta</taxon>
        <taxon>Prymnesiophyceae</taxon>
        <taxon>Prymnesiales</taxon>
        <taxon>Chrysochromulinaceae</taxon>
        <taxon>Chrysochromulina</taxon>
    </lineage>
</organism>
<proteinExistence type="predicted"/>
<sequence>MVDNGQLGEALMSEDERMAKARKKERLDRAIEQLRPDLMGMQSDEYRCGACKSTRCNLFHTNSMGAVHLTAVPDMIIECLDCGLRFTL</sequence>
<evidence type="ECO:0000313" key="2">
    <source>
        <dbReference type="EMBL" id="KOO26188.1"/>
    </source>
</evidence>
<feature type="compositionally biased region" description="Basic and acidic residues" evidence="1">
    <location>
        <begin position="14"/>
        <end position="23"/>
    </location>
</feature>
<reference evidence="3" key="1">
    <citation type="journal article" date="2015" name="PLoS Genet.">
        <title>Genome Sequence and Transcriptome Analyses of Chrysochromulina tobin: Metabolic Tools for Enhanced Algal Fitness in the Prominent Order Prymnesiales (Haptophyceae).</title>
        <authorList>
            <person name="Hovde B.T."/>
            <person name="Deodato C.R."/>
            <person name="Hunsperger H.M."/>
            <person name="Ryken S.A."/>
            <person name="Yost W."/>
            <person name="Jha R.K."/>
            <person name="Patterson J."/>
            <person name="Monnat R.J. Jr."/>
            <person name="Barlow S.B."/>
            <person name="Starkenburg S.R."/>
            <person name="Cattolico R.A."/>
        </authorList>
    </citation>
    <scope>NUCLEOTIDE SEQUENCE</scope>
    <source>
        <strain evidence="3">CCMP291</strain>
    </source>
</reference>
<evidence type="ECO:0000256" key="1">
    <source>
        <dbReference type="SAM" id="MobiDB-lite"/>
    </source>
</evidence>
<accession>A0A0M0JIX5</accession>
<comment type="caution">
    <text evidence="2">The sequence shown here is derived from an EMBL/GenBank/DDBJ whole genome shotgun (WGS) entry which is preliminary data.</text>
</comment>
<feature type="region of interest" description="Disordered" evidence="1">
    <location>
        <begin position="1"/>
        <end position="23"/>
    </location>
</feature>
<name>A0A0M0JIX5_9EUKA</name>
<protein>
    <submittedName>
        <fullName evidence="2">Uncharacterized protein</fullName>
    </submittedName>
</protein>
<gene>
    <name evidence="2" type="ORF">Ctob_009844</name>
</gene>